<evidence type="ECO:0000313" key="2">
    <source>
        <dbReference type="EMBL" id="MBB1489299.1"/>
    </source>
</evidence>
<accession>A0A839IXX9</accession>
<evidence type="ECO:0000256" key="1">
    <source>
        <dbReference type="SAM" id="MobiDB-lite"/>
    </source>
</evidence>
<evidence type="ECO:0000313" key="3">
    <source>
        <dbReference type="Proteomes" id="UP000565262"/>
    </source>
</evidence>
<keyword evidence="3" id="KW-1185">Reference proteome</keyword>
<name>A0A839IXX9_9GAMM</name>
<sequence length="160" mass="16738">MTDVTSSPGISSSAAVTFAKSTVTGNSAAQPSSFEKTDQGSLTQNQTSKTESENTTSFQSASASPFSTNQTFRVVGSAPEFQVISAGGNVYLSHSSGYLLSLAPGLDKSFIRFNDQESPLTEIVGAEPDTLQKSPAIAYSRSGTPERELLPSGIFQNLTA</sequence>
<comment type="caution">
    <text evidence="2">The sequence shown here is derived from an EMBL/GenBank/DDBJ whole genome shotgun (WGS) entry which is preliminary data.</text>
</comment>
<protein>
    <submittedName>
        <fullName evidence="2">Uncharacterized protein</fullName>
    </submittedName>
</protein>
<feature type="region of interest" description="Disordered" evidence="1">
    <location>
        <begin position="23"/>
        <end position="66"/>
    </location>
</feature>
<dbReference type="RefSeq" id="WP_182811273.1">
    <property type="nucleotide sequence ID" value="NZ_JACJFM010000049.1"/>
</dbReference>
<dbReference type="Proteomes" id="UP000565262">
    <property type="component" value="Unassembled WGS sequence"/>
</dbReference>
<organism evidence="2 3">
    <name type="scientific">Oceanospirillum sediminis</name>
    <dbReference type="NCBI Taxonomy" id="2760088"/>
    <lineage>
        <taxon>Bacteria</taxon>
        <taxon>Pseudomonadati</taxon>
        <taxon>Pseudomonadota</taxon>
        <taxon>Gammaproteobacteria</taxon>
        <taxon>Oceanospirillales</taxon>
        <taxon>Oceanospirillaceae</taxon>
        <taxon>Oceanospirillum</taxon>
    </lineage>
</organism>
<proteinExistence type="predicted"/>
<reference evidence="2 3" key="1">
    <citation type="submission" date="2020-08" db="EMBL/GenBank/DDBJ databases">
        <title>Oceanospirillum sp. nov. isolated from marine sediment.</title>
        <authorList>
            <person name="Ji X."/>
        </authorList>
    </citation>
    <scope>NUCLEOTIDE SEQUENCE [LARGE SCALE GENOMIC DNA]</scope>
    <source>
        <strain evidence="2 3">D5</strain>
    </source>
</reference>
<gene>
    <name evidence="2" type="ORF">H4O21_22055</name>
</gene>
<dbReference type="EMBL" id="JACJFM010000049">
    <property type="protein sequence ID" value="MBB1489299.1"/>
    <property type="molecule type" value="Genomic_DNA"/>
</dbReference>
<dbReference type="AlphaFoldDB" id="A0A839IXX9"/>